<comment type="caution">
    <text evidence="1">The sequence shown here is derived from an EMBL/GenBank/DDBJ whole genome shotgun (WGS) entry which is preliminary data.</text>
</comment>
<name>A0A8J4E336_9ACTN</name>
<dbReference type="AlphaFoldDB" id="A0A8J4E336"/>
<accession>A0A8J4E336</accession>
<sequence>MKTLGDLTGSTGRDVDLHLLLDLVIPVHEGIQAQGDVIVVPLAEVAGDVKVQGSAQWREVPADGIELLRGGTGGNAHTLVADPGTCVWTADVFDPTGLSLGVFEAMATAYLLHREHGGTGVAPGAYVVRRQREHGPAVPARNLASVARTAAVPRALLEQRAAAAEAQAASTVRFVAD</sequence>
<dbReference type="EMBL" id="BOPG01000032">
    <property type="protein sequence ID" value="GIJ57597.1"/>
    <property type="molecule type" value="Genomic_DNA"/>
</dbReference>
<proteinExistence type="predicted"/>
<reference evidence="1" key="1">
    <citation type="submission" date="2021-01" db="EMBL/GenBank/DDBJ databases">
        <title>Whole genome shotgun sequence of Virgisporangium aurantiacum NBRC 16421.</title>
        <authorList>
            <person name="Komaki H."/>
            <person name="Tamura T."/>
        </authorList>
    </citation>
    <scope>NUCLEOTIDE SEQUENCE</scope>
    <source>
        <strain evidence="1">NBRC 16421</strain>
    </source>
</reference>
<evidence type="ECO:0000313" key="1">
    <source>
        <dbReference type="EMBL" id="GIJ57597.1"/>
    </source>
</evidence>
<dbReference type="Proteomes" id="UP000612585">
    <property type="component" value="Unassembled WGS sequence"/>
</dbReference>
<dbReference type="RefSeq" id="WP_203997054.1">
    <property type="nucleotide sequence ID" value="NZ_BOPG01000032.1"/>
</dbReference>
<gene>
    <name evidence="1" type="ORF">Vau01_051130</name>
</gene>
<protein>
    <submittedName>
        <fullName evidence="1">Uncharacterized protein</fullName>
    </submittedName>
</protein>
<organism evidence="1 2">
    <name type="scientific">Virgisporangium aurantiacum</name>
    <dbReference type="NCBI Taxonomy" id="175570"/>
    <lineage>
        <taxon>Bacteria</taxon>
        <taxon>Bacillati</taxon>
        <taxon>Actinomycetota</taxon>
        <taxon>Actinomycetes</taxon>
        <taxon>Micromonosporales</taxon>
        <taxon>Micromonosporaceae</taxon>
        <taxon>Virgisporangium</taxon>
    </lineage>
</organism>
<evidence type="ECO:0000313" key="2">
    <source>
        <dbReference type="Proteomes" id="UP000612585"/>
    </source>
</evidence>
<keyword evidence="2" id="KW-1185">Reference proteome</keyword>